<keyword evidence="9" id="KW-0472">Membrane</keyword>
<feature type="transmembrane region" description="Helical" evidence="9">
    <location>
        <begin position="12"/>
        <end position="37"/>
    </location>
</feature>
<keyword evidence="3" id="KW-0597">Phosphoprotein</keyword>
<evidence type="ECO:0000259" key="10">
    <source>
        <dbReference type="PROSITE" id="PS50109"/>
    </source>
</evidence>
<reference evidence="11" key="2">
    <citation type="submission" date="2021-04" db="EMBL/GenBank/DDBJ databases">
        <authorList>
            <person name="Gilroy R."/>
        </authorList>
    </citation>
    <scope>NUCLEOTIDE SEQUENCE</scope>
    <source>
        <strain evidence="11">USAMLcec2-132</strain>
    </source>
</reference>
<evidence type="ECO:0000313" key="11">
    <source>
        <dbReference type="EMBL" id="HJC23275.1"/>
    </source>
</evidence>
<dbReference type="CDD" id="cd00082">
    <property type="entry name" value="HisKA"/>
    <property type="match status" value="1"/>
</dbReference>
<evidence type="ECO:0000256" key="7">
    <source>
        <dbReference type="ARBA" id="ARBA00022989"/>
    </source>
</evidence>
<comment type="caution">
    <text evidence="11">The sequence shown here is derived from an EMBL/GenBank/DDBJ whole genome shotgun (WGS) entry which is preliminary data.</text>
</comment>
<dbReference type="SMART" id="SM00387">
    <property type="entry name" value="HATPase_c"/>
    <property type="match status" value="1"/>
</dbReference>
<dbReference type="PANTHER" id="PTHR45436:SF5">
    <property type="entry name" value="SENSOR HISTIDINE KINASE TRCS"/>
    <property type="match status" value="1"/>
</dbReference>
<protein>
    <recommendedName>
        <fullName evidence="2">histidine kinase</fullName>
        <ecNumber evidence="2">2.7.13.3</ecNumber>
    </recommendedName>
</protein>
<dbReference type="Gene3D" id="1.10.287.130">
    <property type="match status" value="1"/>
</dbReference>
<keyword evidence="5 9" id="KW-0812">Transmembrane</keyword>
<keyword evidence="7 9" id="KW-1133">Transmembrane helix</keyword>
<name>A0A9D2NG04_9FIRM</name>
<dbReference type="EMBL" id="DWWS01000021">
    <property type="protein sequence ID" value="HJC23275.1"/>
    <property type="molecule type" value="Genomic_DNA"/>
</dbReference>
<evidence type="ECO:0000256" key="8">
    <source>
        <dbReference type="ARBA" id="ARBA00023012"/>
    </source>
</evidence>
<dbReference type="GO" id="GO:0000155">
    <property type="term" value="F:phosphorelay sensor kinase activity"/>
    <property type="evidence" value="ECO:0007669"/>
    <property type="project" value="InterPro"/>
</dbReference>
<evidence type="ECO:0000256" key="1">
    <source>
        <dbReference type="ARBA" id="ARBA00000085"/>
    </source>
</evidence>
<reference evidence="11" key="1">
    <citation type="journal article" date="2021" name="PeerJ">
        <title>Extensive microbial diversity within the chicken gut microbiome revealed by metagenomics and culture.</title>
        <authorList>
            <person name="Gilroy R."/>
            <person name="Ravi A."/>
            <person name="Getino M."/>
            <person name="Pursley I."/>
            <person name="Horton D.L."/>
            <person name="Alikhan N.F."/>
            <person name="Baker D."/>
            <person name="Gharbi K."/>
            <person name="Hall N."/>
            <person name="Watson M."/>
            <person name="Adriaenssens E.M."/>
            <person name="Foster-Nyarko E."/>
            <person name="Jarju S."/>
            <person name="Secka A."/>
            <person name="Antonio M."/>
            <person name="Oren A."/>
            <person name="Chaudhuri R.R."/>
            <person name="La Ragione R."/>
            <person name="Hildebrand F."/>
            <person name="Pallen M.J."/>
        </authorList>
    </citation>
    <scope>NUCLEOTIDE SEQUENCE</scope>
    <source>
        <strain evidence="11">USAMLcec2-132</strain>
    </source>
</reference>
<comment type="catalytic activity">
    <reaction evidence="1">
        <text>ATP + protein L-histidine = ADP + protein N-phospho-L-histidine.</text>
        <dbReference type="EC" id="2.7.13.3"/>
    </reaction>
</comment>
<gene>
    <name evidence="11" type="ORF">H9761_06180</name>
</gene>
<keyword evidence="8" id="KW-0902">Two-component regulatory system</keyword>
<dbReference type="Pfam" id="PF02518">
    <property type="entry name" value="HATPase_c"/>
    <property type="match status" value="1"/>
</dbReference>
<evidence type="ECO:0000256" key="6">
    <source>
        <dbReference type="ARBA" id="ARBA00022777"/>
    </source>
</evidence>
<dbReference type="SUPFAM" id="SSF47384">
    <property type="entry name" value="Homodimeric domain of signal transducing histidine kinase"/>
    <property type="match status" value="1"/>
</dbReference>
<evidence type="ECO:0000313" key="12">
    <source>
        <dbReference type="Proteomes" id="UP000823891"/>
    </source>
</evidence>
<keyword evidence="6 11" id="KW-0418">Kinase</keyword>
<feature type="domain" description="Histidine kinase" evidence="10">
    <location>
        <begin position="251"/>
        <end position="467"/>
    </location>
</feature>
<dbReference type="Gene3D" id="3.30.565.10">
    <property type="entry name" value="Histidine kinase-like ATPase, C-terminal domain"/>
    <property type="match status" value="1"/>
</dbReference>
<keyword evidence="4" id="KW-0808">Transferase</keyword>
<dbReference type="InterPro" id="IPR003594">
    <property type="entry name" value="HATPase_dom"/>
</dbReference>
<dbReference type="Proteomes" id="UP000823891">
    <property type="component" value="Unassembled WGS sequence"/>
</dbReference>
<organism evidence="11 12">
    <name type="scientific">Candidatus Eisenbergiella merdavium</name>
    <dbReference type="NCBI Taxonomy" id="2838551"/>
    <lineage>
        <taxon>Bacteria</taxon>
        <taxon>Bacillati</taxon>
        <taxon>Bacillota</taxon>
        <taxon>Clostridia</taxon>
        <taxon>Lachnospirales</taxon>
        <taxon>Lachnospiraceae</taxon>
        <taxon>Eisenbergiella</taxon>
    </lineage>
</organism>
<dbReference type="Pfam" id="PF00512">
    <property type="entry name" value="HisKA"/>
    <property type="match status" value="1"/>
</dbReference>
<proteinExistence type="predicted"/>
<dbReference type="InterPro" id="IPR036097">
    <property type="entry name" value="HisK_dim/P_sf"/>
</dbReference>
<evidence type="ECO:0000256" key="3">
    <source>
        <dbReference type="ARBA" id="ARBA00022553"/>
    </source>
</evidence>
<dbReference type="AlphaFoldDB" id="A0A9D2NG04"/>
<evidence type="ECO:0000256" key="5">
    <source>
        <dbReference type="ARBA" id="ARBA00022692"/>
    </source>
</evidence>
<dbReference type="SUPFAM" id="SSF55874">
    <property type="entry name" value="ATPase domain of HSP90 chaperone/DNA topoisomerase II/histidine kinase"/>
    <property type="match status" value="1"/>
</dbReference>
<dbReference type="InterPro" id="IPR005467">
    <property type="entry name" value="His_kinase_dom"/>
</dbReference>
<evidence type="ECO:0000256" key="9">
    <source>
        <dbReference type="SAM" id="Phobius"/>
    </source>
</evidence>
<dbReference type="InterPro" id="IPR003661">
    <property type="entry name" value="HisK_dim/P_dom"/>
</dbReference>
<dbReference type="SMART" id="SM00388">
    <property type="entry name" value="HisKA"/>
    <property type="match status" value="1"/>
</dbReference>
<dbReference type="EC" id="2.7.13.3" evidence="2"/>
<evidence type="ECO:0000256" key="4">
    <source>
        <dbReference type="ARBA" id="ARBA00022679"/>
    </source>
</evidence>
<dbReference type="InterPro" id="IPR036890">
    <property type="entry name" value="HATPase_C_sf"/>
</dbReference>
<dbReference type="InterPro" id="IPR050428">
    <property type="entry name" value="TCS_sensor_his_kinase"/>
</dbReference>
<dbReference type="PROSITE" id="PS50109">
    <property type="entry name" value="HIS_KIN"/>
    <property type="match status" value="1"/>
</dbReference>
<feature type="transmembrane region" description="Helical" evidence="9">
    <location>
        <begin position="165"/>
        <end position="184"/>
    </location>
</feature>
<dbReference type="PANTHER" id="PTHR45436">
    <property type="entry name" value="SENSOR HISTIDINE KINASE YKOH"/>
    <property type="match status" value="1"/>
</dbReference>
<evidence type="ECO:0000256" key="2">
    <source>
        <dbReference type="ARBA" id="ARBA00012438"/>
    </source>
</evidence>
<sequence length="499" mass="55540">MKSLFRIYRRYIFSALWIAAAVICVNLAVLLAVQLLIRSQSEGEDSGSSARRSELARIADGLEREAGGRISLNADGEAALKEAEAQFAFLLSGDGVRLWGWNLPEGVKERYSVGEVASFSRWYLLDYPVKVWNCGEGLLVVANSPDSIAKYPVELSMDSVRNVPLFLLAVLGANFLLILVLAVLSGYRLYEGLRPIASGLDRLVDGRRVAVPENGIAGDLARRLNQVSRILETQREDLNRRDTARTEWISGVSHDIRTPLSMVMGYADSLENDPSLPPEKRREAAIIREQSLKIKTLIEDLNLTSKLEYHMQPLRVRDFMPAALLRQAVVSVLNGGGQGDCELETDIDEALEPVVMRGDADLLSRALQNLIGNSIRHNPGCRIWVSGSLEAGEEGRLCRLSVRDDGSGIPERVRRILTGEERERADAPDAPHIMGLRIVSQIAAAHGGFLSFSEDGREAVLQLPVSRMLEERERRKKKWWEILWYGEGRTPAAQQLRKP</sequence>
<accession>A0A9D2NG04</accession>
<dbReference type="CDD" id="cd00075">
    <property type="entry name" value="HATPase"/>
    <property type="match status" value="1"/>
</dbReference>